<reference evidence="3" key="1">
    <citation type="journal article" date="2019" name="Int. J. Syst. Evol. Microbiol.">
        <title>The Global Catalogue of Microorganisms (GCM) 10K type strain sequencing project: providing services to taxonomists for standard genome sequencing and annotation.</title>
        <authorList>
            <consortium name="The Broad Institute Genomics Platform"/>
            <consortium name="The Broad Institute Genome Sequencing Center for Infectious Disease"/>
            <person name="Wu L."/>
            <person name="Ma J."/>
        </authorList>
    </citation>
    <scope>NUCLEOTIDE SEQUENCE [LARGE SCALE GENOMIC DNA]</scope>
    <source>
        <strain evidence="3">KCTC 42587</strain>
    </source>
</reference>
<dbReference type="RefSeq" id="WP_376891334.1">
    <property type="nucleotide sequence ID" value="NZ_JBHULS010000001.1"/>
</dbReference>
<organism evidence="2 3">
    <name type="scientific">Bizionia sediminis</name>
    <dbReference type="NCBI Taxonomy" id="1737064"/>
    <lineage>
        <taxon>Bacteria</taxon>
        <taxon>Pseudomonadati</taxon>
        <taxon>Bacteroidota</taxon>
        <taxon>Flavobacteriia</taxon>
        <taxon>Flavobacteriales</taxon>
        <taxon>Flavobacteriaceae</taxon>
        <taxon>Bizionia</taxon>
    </lineage>
</organism>
<evidence type="ECO:0000313" key="3">
    <source>
        <dbReference type="Proteomes" id="UP001597472"/>
    </source>
</evidence>
<dbReference type="EMBL" id="JBHULS010000001">
    <property type="protein sequence ID" value="MFD2550547.1"/>
    <property type="molecule type" value="Genomic_DNA"/>
</dbReference>
<sequence>MPVIKDEDSDREDYLFQDDKKTTFTATFVIAALVVLIAAVIISGFYLGWF</sequence>
<feature type="transmembrane region" description="Helical" evidence="1">
    <location>
        <begin position="24"/>
        <end position="49"/>
    </location>
</feature>
<accession>A0ABW5KNF0</accession>
<protein>
    <submittedName>
        <fullName evidence="2">Uncharacterized protein</fullName>
    </submittedName>
</protein>
<keyword evidence="1" id="KW-0472">Membrane</keyword>
<evidence type="ECO:0000313" key="2">
    <source>
        <dbReference type="EMBL" id="MFD2550547.1"/>
    </source>
</evidence>
<keyword evidence="3" id="KW-1185">Reference proteome</keyword>
<keyword evidence="1" id="KW-1133">Transmembrane helix</keyword>
<evidence type="ECO:0000256" key="1">
    <source>
        <dbReference type="SAM" id="Phobius"/>
    </source>
</evidence>
<dbReference type="Proteomes" id="UP001597472">
    <property type="component" value="Unassembled WGS sequence"/>
</dbReference>
<keyword evidence="1" id="KW-0812">Transmembrane</keyword>
<name>A0ABW5KNF0_9FLAO</name>
<comment type="caution">
    <text evidence="2">The sequence shown here is derived from an EMBL/GenBank/DDBJ whole genome shotgun (WGS) entry which is preliminary data.</text>
</comment>
<proteinExistence type="predicted"/>
<gene>
    <name evidence="2" type="ORF">ACFSQP_01840</name>
</gene>